<name>A0A6J2IKC9_9PASS</name>
<gene>
    <name evidence="5" type="primary">LOC114000269</name>
</gene>
<accession>A0A6J2IKC9</accession>
<evidence type="ECO:0000259" key="3">
    <source>
        <dbReference type="Pfam" id="PF18289"/>
    </source>
</evidence>
<dbReference type="GO" id="GO:0005815">
    <property type="term" value="C:microtubule organizing center"/>
    <property type="evidence" value="ECO:0007669"/>
    <property type="project" value="TreeGrafter"/>
</dbReference>
<reference evidence="5" key="1">
    <citation type="submission" date="2025-08" db="UniProtKB">
        <authorList>
            <consortium name="RefSeq"/>
        </authorList>
    </citation>
    <scope>IDENTIFICATION</scope>
    <source>
        <tissue evidence="5">Muscle</tissue>
    </source>
</reference>
<dbReference type="PANTHER" id="PTHR14362">
    <property type="entry name" value="COILED-COIL DOMAIN-CONTAINING PROTEIN 81"/>
    <property type="match status" value="1"/>
</dbReference>
<dbReference type="Proteomes" id="UP000504627">
    <property type="component" value="Unplaced"/>
</dbReference>
<evidence type="ECO:0000313" key="5">
    <source>
        <dbReference type="RefSeq" id="XP_027600319.1"/>
    </source>
</evidence>
<proteinExistence type="predicted"/>
<keyword evidence="4" id="KW-1185">Reference proteome</keyword>
<dbReference type="Pfam" id="PF14908">
    <property type="entry name" value="HU-CCDC81_euk_1"/>
    <property type="match status" value="1"/>
</dbReference>
<dbReference type="RefSeq" id="XP_027600319.1">
    <property type="nucleotide sequence ID" value="XM_027744518.2"/>
</dbReference>
<feature type="region of interest" description="Disordered" evidence="1">
    <location>
        <begin position="386"/>
        <end position="410"/>
    </location>
</feature>
<evidence type="ECO:0000259" key="2">
    <source>
        <dbReference type="Pfam" id="PF14908"/>
    </source>
</evidence>
<sequence>MQNYLLSSSVGPEELPTLKELSNSEIWKIWSGASRYIHRQLLQKRAVEIGVGTFAVVPVHASVEEGKVLTVERPVFIADKHLRTFYNLECEETKIPDETPVVQLGFGEIAADTHFRREIVELCVHETLLCFAGALRDNKEVEFSFKGIGILAVRGKMVSMTFFDRCLLKLDMTGNMLKALLEDSNMMRIVAFPGQNDFNRVSRDEVITLPSLVVETPHQPWAPLISLKPSRELAPWGGGSRRVSVLDPVFLARRRVSQASQQSMESDQPKDKEAGRGRFLPVTQEKTDKTLMHPTPQSESRSKLPKCAPRPSAMGMHSLYNEREERELQLLMASRRHEVEGEVWRKYFGNRTRQDTEQGQTSCPYVFEDPYRPPYLLRKAYAEKLKEKGRSTARQSTLEQQEELQLPRKVLEDKGVQTGLLEHRWDGPGTTSLGKKM</sequence>
<organism evidence="4 5">
    <name type="scientific">Pipra filicauda</name>
    <name type="common">Wire-tailed manakin</name>
    <dbReference type="NCBI Taxonomy" id="649802"/>
    <lineage>
        <taxon>Eukaryota</taxon>
        <taxon>Metazoa</taxon>
        <taxon>Chordata</taxon>
        <taxon>Craniata</taxon>
        <taxon>Vertebrata</taxon>
        <taxon>Euteleostomi</taxon>
        <taxon>Archelosauria</taxon>
        <taxon>Archosauria</taxon>
        <taxon>Dinosauria</taxon>
        <taxon>Saurischia</taxon>
        <taxon>Theropoda</taxon>
        <taxon>Coelurosauria</taxon>
        <taxon>Aves</taxon>
        <taxon>Neognathae</taxon>
        <taxon>Neoaves</taxon>
        <taxon>Telluraves</taxon>
        <taxon>Australaves</taxon>
        <taxon>Passeriformes</taxon>
        <taxon>Pipridae</taxon>
        <taxon>Pipra</taxon>
    </lineage>
</organism>
<dbReference type="Pfam" id="PF18289">
    <property type="entry name" value="HU-CCDC81_euk_2"/>
    <property type="match status" value="1"/>
</dbReference>
<feature type="compositionally biased region" description="Polar residues" evidence="1">
    <location>
        <begin position="257"/>
        <end position="266"/>
    </location>
</feature>
<dbReference type="InParanoid" id="A0A6J2IKC9"/>
<dbReference type="AlphaFoldDB" id="A0A6J2IKC9"/>
<dbReference type="InterPro" id="IPR026295">
    <property type="entry name" value="CCD81"/>
</dbReference>
<evidence type="ECO:0000256" key="1">
    <source>
        <dbReference type="SAM" id="MobiDB-lite"/>
    </source>
</evidence>
<feature type="domain" description="CCDC81 HU" evidence="2">
    <location>
        <begin position="9"/>
        <end position="88"/>
    </location>
</feature>
<dbReference type="InterPro" id="IPR040673">
    <property type="entry name" value="CCDC81_HU_dom_2"/>
</dbReference>
<feature type="region of interest" description="Disordered" evidence="1">
    <location>
        <begin position="256"/>
        <end position="312"/>
    </location>
</feature>
<protein>
    <submittedName>
        <fullName evidence="5">Coiled-coil domain-containing protein 81-like isoform X1</fullName>
    </submittedName>
</protein>
<evidence type="ECO:0000313" key="4">
    <source>
        <dbReference type="Proteomes" id="UP000504627"/>
    </source>
</evidence>
<feature type="compositionally biased region" description="Basic and acidic residues" evidence="1">
    <location>
        <begin position="267"/>
        <end position="276"/>
    </location>
</feature>
<dbReference type="GeneID" id="114000269"/>
<dbReference type="PANTHER" id="PTHR14362:SF2">
    <property type="entry name" value="COILED-COIL DOMAIN-CONTAINING PROTEIN 81"/>
    <property type="match status" value="1"/>
</dbReference>
<feature type="domain" description="CCDC81 HU" evidence="3">
    <location>
        <begin position="100"/>
        <end position="171"/>
    </location>
</feature>
<dbReference type="InterPro" id="IPR028034">
    <property type="entry name" value="HU-CCDC81"/>
</dbReference>